<evidence type="ECO:0000256" key="1">
    <source>
        <dbReference type="SAM" id="MobiDB-lite"/>
    </source>
</evidence>
<feature type="region of interest" description="Disordered" evidence="1">
    <location>
        <begin position="1"/>
        <end position="49"/>
    </location>
</feature>
<evidence type="ECO:0000313" key="3">
    <source>
        <dbReference type="Proteomes" id="UP000297280"/>
    </source>
</evidence>
<protein>
    <submittedName>
        <fullName evidence="2">Uncharacterized protein</fullName>
    </submittedName>
</protein>
<sequence>MSDDASRSMVPGAESPAKHQESRLGVTASQPVQSAPVGTTSEDESSAVSAATRIQSLLTTPQKISTPLDLKGPYTPANTIYVARHIQMHFSKEPKIESR</sequence>
<dbReference type="EMBL" id="PQXO01001160">
    <property type="protein sequence ID" value="TGO81412.1"/>
    <property type="molecule type" value="Genomic_DNA"/>
</dbReference>
<gene>
    <name evidence="2" type="ORF">BPOR_1167g00040</name>
</gene>
<dbReference type="Proteomes" id="UP000297280">
    <property type="component" value="Unassembled WGS sequence"/>
</dbReference>
<reference evidence="2 3" key="1">
    <citation type="submission" date="2017-12" db="EMBL/GenBank/DDBJ databases">
        <title>Comparative genomics of Botrytis spp.</title>
        <authorList>
            <person name="Valero-Jimenez C.A."/>
            <person name="Tapia P."/>
            <person name="Veloso J."/>
            <person name="Silva-Moreno E."/>
            <person name="Staats M."/>
            <person name="Valdes J.H."/>
            <person name="Van Kan J.A.L."/>
        </authorList>
    </citation>
    <scope>NUCLEOTIDE SEQUENCE [LARGE SCALE GENOMIC DNA]</scope>
    <source>
        <strain evidence="2 3">MUCL3349</strain>
    </source>
</reference>
<comment type="caution">
    <text evidence="2">The sequence shown here is derived from an EMBL/GenBank/DDBJ whole genome shotgun (WGS) entry which is preliminary data.</text>
</comment>
<name>A0A4Z1KD01_9HELO</name>
<feature type="compositionally biased region" description="Polar residues" evidence="1">
    <location>
        <begin position="27"/>
        <end position="49"/>
    </location>
</feature>
<evidence type="ECO:0000313" key="2">
    <source>
        <dbReference type="EMBL" id="TGO81412.1"/>
    </source>
</evidence>
<organism evidence="2 3">
    <name type="scientific">Botrytis porri</name>
    <dbReference type="NCBI Taxonomy" id="87229"/>
    <lineage>
        <taxon>Eukaryota</taxon>
        <taxon>Fungi</taxon>
        <taxon>Dikarya</taxon>
        <taxon>Ascomycota</taxon>
        <taxon>Pezizomycotina</taxon>
        <taxon>Leotiomycetes</taxon>
        <taxon>Helotiales</taxon>
        <taxon>Sclerotiniaceae</taxon>
        <taxon>Botrytis</taxon>
    </lineage>
</organism>
<proteinExistence type="predicted"/>
<keyword evidence="3" id="KW-1185">Reference proteome</keyword>
<dbReference type="AlphaFoldDB" id="A0A4Z1KD01"/>
<accession>A0A4Z1KD01</accession>